<evidence type="ECO:0000313" key="2">
    <source>
        <dbReference type="Proteomes" id="UP001321760"/>
    </source>
</evidence>
<organism evidence="1 2">
    <name type="scientific">Podospora aff. communis PSN243</name>
    <dbReference type="NCBI Taxonomy" id="3040156"/>
    <lineage>
        <taxon>Eukaryota</taxon>
        <taxon>Fungi</taxon>
        <taxon>Dikarya</taxon>
        <taxon>Ascomycota</taxon>
        <taxon>Pezizomycotina</taxon>
        <taxon>Sordariomycetes</taxon>
        <taxon>Sordariomycetidae</taxon>
        <taxon>Sordariales</taxon>
        <taxon>Podosporaceae</taxon>
        <taxon>Podospora</taxon>
    </lineage>
</organism>
<dbReference type="InterPro" id="IPR052895">
    <property type="entry name" value="HetReg/Transcr_Mod"/>
</dbReference>
<accession>A0AAV9G1F7</accession>
<feature type="non-terminal residue" evidence="1">
    <location>
        <position position="192"/>
    </location>
</feature>
<dbReference type="EMBL" id="MU866008">
    <property type="protein sequence ID" value="KAK4442713.1"/>
    <property type="molecule type" value="Genomic_DNA"/>
</dbReference>
<dbReference type="AlphaFoldDB" id="A0AAV9G1F7"/>
<gene>
    <name evidence="1" type="ORF">QBC34DRAFT_281852</name>
</gene>
<sequence>WSFLTRPYWSRVWIIQELCVAREILLVCGDQTAPWSVLRAQLADFRKESLLDGGPSYSIEDFGQFVPYNLVSLMERYREKEVGLGSLLSFTSQAQATDPRDRVYSLLGLVTDGSADDIVPNYTLSPCEVYCSAMRAIAKNILQREGSEGEGVAKCTEISRRCSHRPLDKSVSQRKDYDGMRCDAWWCCIDMA</sequence>
<dbReference type="PANTHER" id="PTHR24148">
    <property type="entry name" value="ANKYRIN REPEAT DOMAIN-CONTAINING PROTEIN 39 HOMOLOG-RELATED"/>
    <property type="match status" value="1"/>
</dbReference>
<evidence type="ECO:0008006" key="3">
    <source>
        <dbReference type="Google" id="ProtNLM"/>
    </source>
</evidence>
<comment type="caution">
    <text evidence="1">The sequence shown here is derived from an EMBL/GenBank/DDBJ whole genome shotgun (WGS) entry which is preliminary data.</text>
</comment>
<reference evidence="1" key="1">
    <citation type="journal article" date="2023" name="Mol. Phylogenet. Evol.">
        <title>Genome-scale phylogeny and comparative genomics of the fungal order Sordariales.</title>
        <authorList>
            <person name="Hensen N."/>
            <person name="Bonometti L."/>
            <person name="Westerberg I."/>
            <person name="Brannstrom I.O."/>
            <person name="Guillou S."/>
            <person name="Cros-Aarteil S."/>
            <person name="Calhoun S."/>
            <person name="Haridas S."/>
            <person name="Kuo A."/>
            <person name="Mondo S."/>
            <person name="Pangilinan J."/>
            <person name="Riley R."/>
            <person name="LaButti K."/>
            <person name="Andreopoulos B."/>
            <person name="Lipzen A."/>
            <person name="Chen C."/>
            <person name="Yan M."/>
            <person name="Daum C."/>
            <person name="Ng V."/>
            <person name="Clum A."/>
            <person name="Steindorff A."/>
            <person name="Ohm R.A."/>
            <person name="Martin F."/>
            <person name="Silar P."/>
            <person name="Natvig D.O."/>
            <person name="Lalanne C."/>
            <person name="Gautier V."/>
            <person name="Ament-Velasquez S.L."/>
            <person name="Kruys A."/>
            <person name="Hutchinson M.I."/>
            <person name="Powell A.J."/>
            <person name="Barry K."/>
            <person name="Miller A.N."/>
            <person name="Grigoriev I.V."/>
            <person name="Debuchy R."/>
            <person name="Gladieux P."/>
            <person name="Hiltunen Thoren M."/>
            <person name="Johannesson H."/>
        </authorList>
    </citation>
    <scope>NUCLEOTIDE SEQUENCE</scope>
    <source>
        <strain evidence="1">PSN243</strain>
    </source>
</reference>
<proteinExistence type="predicted"/>
<evidence type="ECO:0000313" key="1">
    <source>
        <dbReference type="EMBL" id="KAK4442713.1"/>
    </source>
</evidence>
<keyword evidence="2" id="KW-1185">Reference proteome</keyword>
<name>A0AAV9G1F7_9PEZI</name>
<feature type="non-terminal residue" evidence="1">
    <location>
        <position position="1"/>
    </location>
</feature>
<protein>
    <recommendedName>
        <fullName evidence="3">Heterokaryon incompatibility domain-containing protein</fullName>
    </recommendedName>
</protein>
<dbReference type="Proteomes" id="UP001321760">
    <property type="component" value="Unassembled WGS sequence"/>
</dbReference>
<dbReference type="PANTHER" id="PTHR24148:SF73">
    <property type="entry name" value="HET DOMAIN PROTEIN (AFU_ORTHOLOGUE AFUA_8G01020)"/>
    <property type="match status" value="1"/>
</dbReference>
<reference evidence="1" key="2">
    <citation type="submission" date="2023-05" db="EMBL/GenBank/DDBJ databases">
        <authorList>
            <consortium name="Lawrence Berkeley National Laboratory"/>
            <person name="Steindorff A."/>
            <person name="Hensen N."/>
            <person name="Bonometti L."/>
            <person name="Westerberg I."/>
            <person name="Brannstrom I.O."/>
            <person name="Guillou S."/>
            <person name="Cros-Aarteil S."/>
            <person name="Calhoun S."/>
            <person name="Haridas S."/>
            <person name="Kuo A."/>
            <person name="Mondo S."/>
            <person name="Pangilinan J."/>
            <person name="Riley R."/>
            <person name="Labutti K."/>
            <person name="Andreopoulos B."/>
            <person name="Lipzen A."/>
            <person name="Chen C."/>
            <person name="Yanf M."/>
            <person name="Daum C."/>
            <person name="Ng V."/>
            <person name="Clum A."/>
            <person name="Ohm R."/>
            <person name="Martin F."/>
            <person name="Silar P."/>
            <person name="Natvig D."/>
            <person name="Lalanne C."/>
            <person name="Gautier V."/>
            <person name="Ament-Velasquez S.L."/>
            <person name="Kruys A."/>
            <person name="Hutchinson M.I."/>
            <person name="Powell A.J."/>
            <person name="Barry K."/>
            <person name="Miller A.N."/>
            <person name="Grigoriev I.V."/>
            <person name="Debuchy R."/>
            <person name="Gladieux P."/>
            <person name="Thoren M.H."/>
            <person name="Johannesson H."/>
        </authorList>
    </citation>
    <scope>NUCLEOTIDE SEQUENCE</scope>
    <source>
        <strain evidence="1">PSN243</strain>
    </source>
</reference>